<dbReference type="EMBL" id="CP073721">
    <property type="protein sequence ID" value="UWZ36250.1"/>
    <property type="molecule type" value="Genomic_DNA"/>
</dbReference>
<evidence type="ECO:0000313" key="7">
    <source>
        <dbReference type="EMBL" id="UWZ36250.1"/>
    </source>
</evidence>
<dbReference type="CDD" id="cd15831">
    <property type="entry name" value="BTAD"/>
    <property type="match status" value="1"/>
</dbReference>
<dbReference type="SMART" id="SM00382">
    <property type="entry name" value="AAA"/>
    <property type="match status" value="1"/>
</dbReference>
<evidence type="ECO:0000259" key="6">
    <source>
        <dbReference type="PROSITE" id="PS51755"/>
    </source>
</evidence>
<accession>A0ABY5Z2L1</accession>
<evidence type="ECO:0000256" key="3">
    <source>
        <dbReference type="ARBA" id="ARBA00023125"/>
    </source>
</evidence>
<dbReference type="SUPFAM" id="SSF52540">
    <property type="entry name" value="P-loop containing nucleoside triphosphate hydrolases"/>
    <property type="match status" value="1"/>
</dbReference>
<evidence type="ECO:0000256" key="5">
    <source>
        <dbReference type="PROSITE-ProRule" id="PRU01091"/>
    </source>
</evidence>
<keyword evidence="3 5" id="KW-0238">DNA-binding</keyword>
<dbReference type="InterPro" id="IPR001867">
    <property type="entry name" value="OmpR/PhoB-type_DNA-bd"/>
</dbReference>
<evidence type="ECO:0000313" key="8">
    <source>
        <dbReference type="Proteomes" id="UP001058271"/>
    </source>
</evidence>
<dbReference type="InterPro" id="IPR005158">
    <property type="entry name" value="BTAD"/>
</dbReference>
<dbReference type="Pfam" id="PF03704">
    <property type="entry name" value="BTAD"/>
    <property type="match status" value="1"/>
</dbReference>
<dbReference type="SUPFAM" id="SSF48452">
    <property type="entry name" value="TPR-like"/>
    <property type="match status" value="1"/>
</dbReference>
<feature type="DNA-binding region" description="OmpR/PhoB-type" evidence="5">
    <location>
        <begin position="1"/>
        <end position="101"/>
    </location>
</feature>
<organism evidence="7 8">
    <name type="scientific">Dactylosporangium roseum</name>
    <dbReference type="NCBI Taxonomy" id="47989"/>
    <lineage>
        <taxon>Bacteria</taxon>
        <taxon>Bacillati</taxon>
        <taxon>Actinomycetota</taxon>
        <taxon>Actinomycetes</taxon>
        <taxon>Micromonosporales</taxon>
        <taxon>Micromonosporaceae</taxon>
        <taxon>Dactylosporangium</taxon>
    </lineage>
</organism>
<dbReference type="Proteomes" id="UP001058271">
    <property type="component" value="Chromosome"/>
</dbReference>
<dbReference type="InterPro" id="IPR041664">
    <property type="entry name" value="AAA_16"/>
</dbReference>
<dbReference type="InterPro" id="IPR011990">
    <property type="entry name" value="TPR-like_helical_dom_sf"/>
</dbReference>
<comment type="similarity">
    <text evidence="1">Belongs to the AfsR/DnrI/RedD regulatory family.</text>
</comment>
<gene>
    <name evidence="7" type="ORF">Drose_35235</name>
</gene>
<dbReference type="InterPro" id="IPR051677">
    <property type="entry name" value="AfsR-DnrI-RedD_regulator"/>
</dbReference>
<keyword evidence="4" id="KW-0804">Transcription</keyword>
<dbReference type="InterPro" id="IPR027417">
    <property type="entry name" value="P-loop_NTPase"/>
</dbReference>
<dbReference type="Pfam" id="PF13191">
    <property type="entry name" value="AAA_16"/>
    <property type="match status" value="1"/>
</dbReference>
<dbReference type="InterPro" id="IPR003593">
    <property type="entry name" value="AAA+_ATPase"/>
</dbReference>
<evidence type="ECO:0000256" key="2">
    <source>
        <dbReference type="ARBA" id="ARBA00023015"/>
    </source>
</evidence>
<dbReference type="RefSeq" id="WP_260725574.1">
    <property type="nucleotide sequence ID" value="NZ_BAAABS010000068.1"/>
</dbReference>
<dbReference type="InterPro" id="IPR016032">
    <property type="entry name" value="Sig_transdc_resp-reg_C-effctor"/>
</dbReference>
<reference evidence="7" key="1">
    <citation type="submission" date="2021-04" db="EMBL/GenBank/DDBJ databases">
        <title>Biosynthetic gene clusters of Dactylosporangioum roseum.</title>
        <authorList>
            <person name="Hartkoorn R.C."/>
            <person name="Beaudoing E."/>
            <person name="Hot D."/>
            <person name="Moureu S."/>
        </authorList>
    </citation>
    <scope>NUCLEOTIDE SEQUENCE</scope>
    <source>
        <strain evidence="7">NRRL B-16295</strain>
    </source>
</reference>
<dbReference type="SMART" id="SM00862">
    <property type="entry name" value="Trans_reg_C"/>
    <property type="match status" value="1"/>
</dbReference>
<protein>
    <submittedName>
        <fullName evidence="7">AAA family ATPase</fullName>
    </submittedName>
</protein>
<dbReference type="SMART" id="SM01043">
    <property type="entry name" value="BTAD"/>
    <property type="match status" value="1"/>
</dbReference>
<evidence type="ECO:0000256" key="4">
    <source>
        <dbReference type="ARBA" id="ARBA00023163"/>
    </source>
</evidence>
<dbReference type="PANTHER" id="PTHR35807:SF1">
    <property type="entry name" value="TRANSCRIPTIONAL REGULATOR REDD"/>
    <property type="match status" value="1"/>
</dbReference>
<sequence length="1128" mass="122576">MTRLDFRILGPLEVRTPSGTTLDLGARKQRAVLALLLLEPGRVVSLDRIVHGLWAGDVPSSATGTLQAYVSQLRRVLEPGRPPRTPPAVLVTRDPGYLLAIDGDQVDSVRFSRGVEEARRHLAAGAFDEAERALTATLSEWRGAPLADFADEEFAAAVAAQFGELYDSAVEELVEVQLATGRNAAAVTTAQSLLDRHPFRERSWGQLMLALYREGRQADALAAFRRARTVLDEELGLPPGPELQALEVAILRHDPALGLGLPHVPAVVAPPPPDGPRRQPTAGAPSLVGRLGEEGLIRDRIDRAGHGQGGVALVVGEAGLGKTLLAEWAAVTAGANGFATAWSRCVEASATPAFWPWAQVLRALPETGHRQHLLDVLAGRGESPWRREDPDTALFHLHEAVAETLRKAAAERPLLIVIDDLHVADASSLQLLAHLAPMLHRVPILLIATLRPEAADADPALRETLALLANERGAERLRLGSFTAADIADYLAGAGGEPRSEVVLALLERTGGNPFYLKELLRLLASEHPGGWGSAQAVAETGVPESVRDVISRRVSRLPDETRTMLHTAAVIGRDVGLLLLEASTGQENEAVMSALEPAVVAGLLTEVPGRWDYRFAHAIVRDTVYGGLSRLQRARLHKRVGEAIESFDRTDDPDQLNLLVHHFTMAAPLGVADRAVRYARRAAELAMAQLAYDQAARYLESALGALDPTRPGAAATRCRLLVKLGVARRAAGDVAGTRVVLDEALTLATQLGDDELAVDAATLFGGVTLWTWRPYLVVDERMIGILRAQLSRLDPSDLHRRAVLLGTLAVELYHSPERPDGEAHAEEAVALARRTGDRELLVRTLNNYWNVAWVPQREQRRREIVDELLTIDPLPPTIEVTARVHRMMNAMTAGDVVGFDADLARSRRLMEGIRTTVLGAQVAYARAGRSMLDGRWDEGERLVEEAFALQEHTSLWGAPWIRLVLLYTSRRFQGRHAELRDELVRRADEPQLELLRPTAVLAACESGDEPLARELLGRWGSAREMLWGWNFVAFEWGLVAARLGTPDPRELYDEILPFADQWSTLGSSCATWGSMHFVLAELAARLGDTGAAAAHAETALALHRDIGAAHLVAASAAQVALLAELKS</sequence>
<dbReference type="Gene3D" id="1.10.10.10">
    <property type="entry name" value="Winged helix-like DNA-binding domain superfamily/Winged helix DNA-binding domain"/>
    <property type="match status" value="1"/>
</dbReference>
<dbReference type="SUPFAM" id="SSF46894">
    <property type="entry name" value="C-terminal effector domain of the bipartite response regulators"/>
    <property type="match status" value="1"/>
</dbReference>
<proteinExistence type="inferred from homology"/>
<dbReference type="PANTHER" id="PTHR35807">
    <property type="entry name" value="TRANSCRIPTIONAL REGULATOR REDD-RELATED"/>
    <property type="match status" value="1"/>
</dbReference>
<dbReference type="InterPro" id="IPR036388">
    <property type="entry name" value="WH-like_DNA-bd_sf"/>
</dbReference>
<keyword evidence="8" id="KW-1185">Reference proteome</keyword>
<evidence type="ECO:0000256" key="1">
    <source>
        <dbReference type="ARBA" id="ARBA00005820"/>
    </source>
</evidence>
<keyword evidence="2" id="KW-0805">Transcription regulation</keyword>
<feature type="domain" description="OmpR/PhoB-type" evidence="6">
    <location>
        <begin position="1"/>
        <end position="101"/>
    </location>
</feature>
<dbReference type="Gene3D" id="3.40.50.300">
    <property type="entry name" value="P-loop containing nucleotide triphosphate hydrolases"/>
    <property type="match status" value="1"/>
</dbReference>
<name>A0ABY5Z2L1_9ACTN</name>
<dbReference type="Gene3D" id="1.25.40.10">
    <property type="entry name" value="Tetratricopeptide repeat domain"/>
    <property type="match status" value="2"/>
</dbReference>
<dbReference type="Pfam" id="PF00486">
    <property type="entry name" value="Trans_reg_C"/>
    <property type="match status" value="1"/>
</dbReference>
<dbReference type="PROSITE" id="PS51755">
    <property type="entry name" value="OMPR_PHOB"/>
    <property type="match status" value="1"/>
</dbReference>